<feature type="non-terminal residue" evidence="3">
    <location>
        <position position="174"/>
    </location>
</feature>
<organism evidence="3">
    <name type="scientific">Amblyomma triste</name>
    <name type="common">Neotropical tick</name>
    <dbReference type="NCBI Taxonomy" id="251400"/>
    <lineage>
        <taxon>Eukaryota</taxon>
        <taxon>Metazoa</taxon>
        <taxon>Ecdysozoa</taxon>
        <taxon>Arthropoda</taxon>
        <taxon>Chelicerata</taxon>
        <taxon>Arachnida</taxon>
        <taxon>Acari</taxon>
        <taxon>Parasitiformes</taxon>
        <taxon>Ixodida</taxon>
        <taxon>Ixodoidea</taxon>
        <taxon>Ixodidae</taxon>
        <taxon>Amblyomminae</taxon>
        <taxon>Amblyomma</taxon>
    </lineage>
</organism>
<sequence length="174" mass="18933">MRTDYSVVLLSVILSAMAHERYLLLRSRRDAAGTTSTQHRRTEPRDEIHVQEGDAASFLCAAASHEPMKVEWRHNGTVVPHQAEDKEGGQPSSSTSLRVWHAPLSKESGATLTHSQLRLSNVSAQHAGVYACHFSDGLGTLASSKQLIVRPKEHSKSTDKAESCDSESGCSNKG</sequence>
<dbReference type="InterPro" id="IPR003598">
    <property type="entry name" value="Ig_sub2"/>
</dbReference>
<dbReference type="AlphaFoldDB" id="A0A023G2X3"/>
<dbReference type="Gene3D" id="2.60.40.10">
    <property type="entry name" value="Immunoglobulins"/>
    <property type="match status" value="1"/>
</dbReference>
<accession>A0A023G2X3</accession>
<dbReference type="EMBL" id="GBBM01007411">
    <property type="protein sequence ID" value="JAC28007.1"/>
    <property type="molecule type" value="mRNA"/>
</dbReference>
<dbReference type="InterPro" id="IPR036179">
    <property type="entry name" value="Ig-like_dom_sf"/>
</dbReference>
<evidence type="ECO:0000313" key="3">
    <source>
        <dbReference type="EMBL" id="JAC28007.1"/>
    </source>
</evidence>
<dbReference type="Pfam" id="PF13927">
    <property type="entry name" value="Ig_3"/>
    <property type="match status" value="1"/>
</dbReference>
<feature type="compositionally biased region" description="Basic and acidic residues" evidence="1">
    <location>
        <begin position="150"/>
        <end position="163"/>
    </location>
</feature>
<proteinExistence type="evidence at transcript level"/>
<dbReference type="InterPro" id="IPR007110">
    <property type="entry name" value="Ig-like_dom"/>
</dbReference>
<reference evidence="3" key="1">
    <citation type="submission" date="2014-03" db="EMBL/GenBank/DDBJ databases">
        <title>The sialotranscriptome of Amblyomma triste, Amblyomma parvum and Amblyomma cajennense ticks, uncovered by 454-based RNA-seq.</title>
        <authorList>
            <person name="Garcia G.R."/>
            <person name="Gardinassi L.G."/>
            <person name="Ribeiro J.M."/>
            <person name="Anatriello E."/>
            <person name="Ferreira B.R."/>
            <person name="Moreira H.N."/>
            <person name="Mafra C."/>
            <person name="Olegario M.M."/>
            <person name="Szabo P.J."/>
            <person name="Miranda-Santos I.K."/>
            <person name="Maruyama S.R."/>
        </authorList>
    </citation>
    <scope>NUCLEOTIDE SEQUENCE</scope>
    <source>
        <strain evidence="3">Mato Grasso do Sul</strain>
        <tissue evidence="3">Salivary glands</tissue>
    </source>
</reference>
<evidence type="ECO:0000256" key="1">
    <source>
        <dbReference type="SAM" id="MobiDB-lite"/>
    </source>
</evidence>
<dbReference type="InterPro" id="IPR003599">
    <property type="entry name" value="Ig_sub"/>
</dbReference>
<protein>
    <submittedName>
        <fullName evidence="3">Putative neural cell adhesion molecule l1</fullName>
    </submittedName>
</protein>
<feature type="domain" description="Ig-like" evidence="2">
    <location>
        <begin position="50"/>
        <end position="148"/>
    </location>
</feature>
<dbReference type="InterPro" id="IPR013783">
    <property type="entry name" value="Ig-like_fold"/>
</dbReference>
<feature type="region of interest" description="Disordered" evidence="1">
    <location>
        <begin position="149"/>
        <end position="174"/>
    </location>
</feature>
<dbReference type="SMART" id="SM00409">
    <property type="entry name" value="IG"/>
    <property type="match status" value="1"/>
</dbReference>
<dbReference type="PROSITE" id="PS50835">
    <property type="entry name" value="IG_LIKE"/>
    <property type="match status" value="1"/>
</dbReference>
<evidence type="ECO:0000259" key="2">
    <source>
        <dbReference type="PROSITE" id="PS50835"/>
    </source>
</evidence>
<name>A0A023G2X3_AMBTT</name>
<dbReference type="SMART" id="SM00408">
    <property type="entry name" value="IGc2"/>
    <property type="match status" value="1"/>
</dbReference>
<dbReference type="SUPFAM" id="SSF48726">
    <property type="entry name" value="Immunoglobulin"/>
    <property type="match status" value="1"/>
</dbReference>